<dbReference type="GO" id="GO:0005549">
    <property type="term" value="F:odorant binding"/>
    <property type="evidence" value="ECO:0007669"/>
    <property type="project" value="InterPro"/>
</dbReference>
<comment type="caution">
    <text evidence="3">The sequence shown here is derived from an EMBL/GenBank/DDBJ whole genome shotgun (WGS) entry which is preliminary data.</text>
</comment>
<proteinExistence type="predicted"/>
<evidence type="ECO:0000313" key="4">
    <source>
        <dbReference type="Proteomes" id="UP001329430"/>
    </source>
</evidence>
<dbReference type="CDD" id="cd23992">
    <property type="entry name" value="PBP_GOBP"/>
    <property type="match status" value="1"/>
</dbReference>
<keyword evidence="4" id="KW-1185">Reference proteome</keyword>
<dbReference type="SMART" id="SM00708">
    <property type="entry name" value="PhBP"/>
    <property type="match status" value="1"/>
</dbReference>
<organism evidence="3 4">
    <name type="scientific">Pyrocoelia pectoralis</name>
    <dbReference type="NCBI Taxonomy" id="417401"/>
    <lineage>
        <taxon>Eukaryota</taxon>
        <taxon>Metazoa</taxon>
        <taxon>Ecdysozoa</taxon>
        <taxon>Arthropoda</taxon>
        <taxon>Hexapoda</taxon>
        <taxon>Insecta</taxon>
        <taxon>Pterygota</taxon>
        <taxon>Neoptera</taxon>
        <taxon>Endopterygota</taxon>
        <taxon>Coleoptera</taxon>
        <taxon>Polyphaga</taxon>
        <taxon>Elateriformia</taxon>
        <taxon>Elateroidea</taxon>
        <taxon>Lampyridae</taxon>
        <taxon>Lampyrinae</taxon>
        <taxon>Pyrocoelia</taxon>
    </lineage>
</organism>
<dbReference type="GO" id="GO:0007608">
    <property type="term" value="P:sensory perception of smell"/>
    <property type="evidence" value="ECO:0007669"/>
    <property type="project" value="TreeGrafter"/>
</dbReference>
<reference evidence="3 4" key="1">
    <citation type="journal article" date="2024" name="Insects">
        <title>An Improved Chromosome-Level Genome Assembly of the Firefly Pyrocoelia pectoralis.</title>
        <authorList>
            <person name="Fu X."/>
            <person name="Meyer-Rochow V.B."/>
            <person name="Ballantyne L."/>
            <person name="Zhu X."/>
        </authorList>
    </citation>
    <scope>NUCLEOTIDE SEQUENCE [LARGE SCALE GENOMIC DNA]</scope>
    <source>
        <strain evidence="3">XCY_ONT2</strain>
    </source>
</reference>
<dbReference type="Pfam" id="PF01395">
    <property type="entry name" value="PBP_GOBP"/>
    <property type="match status" value="1"/>
</dbReference>
<name>A0AAN7UUH1_9COLE</name>
<dbReference type="GO" id="GO:0005615">
    <property type="term" value="C:extracellular space"/>
    <property type="evidence" value="ECO:0007669"/>
    <property type="project" value="TreeGrafter"/>
</dbReference>
<evidence type="ECO:0000313" key="3">
    <source>
        <dbReference type="EMBL" id="KAK5638520.1"/>
    </source>
</evidence>
<dbReference type="PANTHER" id="PTHR11857">
    <property type="entry name" value="ODORANT BINDING PROTEIN-RELATED"/>
    <property type="match status" value="1"/>
</dbReference>
<evidence type="ECO:0000256" key="2">
    <source>
        <dbReference type="SAM" id="SignalP"/>
    </source>
</evidence>
<dbReference type="SUPFAM" id="SSF47565">
    <property type="entry name" value="Insect pheromone/odorant-binding proteins"/>
    <property type="match status" value="1"/>
</dbReference>
<sequence length="131" mass="15274">MKLILLISIFVVAIASKKIPDNIRDDFEKIIEKVKPKCIEETKVELPRLEKMLKELDFSDDQPLKCYWRCLHTKANIYKTDGSYDTEVIVKKFKFITKDLAEKCAEMTKAEMNKCDESFKYTLCIIGDLVV</sequence>
<feature type="chain" id="PRO_5042980917" evidence="2">
    <location>
        <begin position="17"/>
        <end position="131"/>
    </location>
</feature>
<dbReference type="InterPro" id="IPR006170">
    <property type="entry name" value="PBP/GOBP"/>
</dbReference>
<dbReference type="AlphaFoldDB" id="A0AAN7UUH1"/>
<accession>A0AAN7UUH1</accession>
<keyword evidence="1 2" id="KW-0732">Signal</keyword>
<evidence type="ECO:0000256" key="1">
    <source>
        <dbReference type="ARBA" id="ARBA00022729"/>
    </source>
</evidence>
<protein>
    <submittedName>
        <fullName evidence="3">Uncharacterized protein</fullName>
    </submittedName>
</protein>
<dbReference type="Proteomes" id="UP001329430">
    <property type="component" value="Chromosome 10"/>
</dbReference>
<gene>
    <name evidence="3" type="ORF">RI129_012815</name>
</gene>
<dbReference type="EMBL" id="JAVRBK010000010">
    <property type="protein sequence ID" value="KAK5638520.1"/>
    <property type="molecule type" value="Genomic_DNA"/>
</dbReference>
<dbReference type="Gene3D" id="1.10.238.20">
    <property type="entry name" value="Pheromone/general odorant binding protein domain"/>
    <property type="match status" value="1"/>
</dbReference>
<dbReference type="InterPro" id="IPR036728">
    <property type="entry name" value="PBP_GOBP_sf"/>
</dbReference>
<feature type="signal peptide" evidence="2">
    <location>
        <begin position="1"/>
        <end position="16"/>
    </location>
</feature>